<name>A0A4Y2LHT8_ARAVE</name>
<keyword evidence="2" id="KW-1185">Reference proteome</keyword>
<dbReference type="EMBL" id="BGPR01005754">
    <property type="protein sequence ID" value="GBN13156.1"/>
    <property type="molecule type" value="Genomic_DNA"/>
</dbReference>
<proteinExistence type="predicted"/>
<accession>A0A4Y2LHT8</accession>
<evidence type="ECO:0000313" key="1">
    <source>
        <dbReference type="EMBL" id="GBN13156.1"/>
    </source>
</evidence>
<evidence type="ECO:0000313" key="2">
    <source>
        <dbReference type="Proteomes" id="UP000499080"/>
    </source>
</evidence>
<gene>
    <name evidence="1" type="ORF">AVEN_257727_1</name>
</gene>
<reference evidence="1 2" key="1">
    <citation type="journal article" date="2019" name="Sci. Rep.">
        <title>Orb-weaving spider Araneus ventricosus genome elucidates the spidroin gene catalogue.</title>
        <authorList>
            <person name="Kono N."/>
            <person name="Nakamura H."/>
            <person name="Ohtoshi R."/>
            <person name="Moran D.A.P."/>
            <person name="Shinohara A."/>
            <person name="Yoshida Y."/>
            <person name="Fujiwara M."/>
            <person name="Mori M."/>
            <person name="Tomita M."/>
            <person name="Arakawa K."/>
        </authorList>
    </citation>
    <scope>NUCLEOTIDE SEQUENCE [LARGE SCALE GENOMIC DNA]</scope>
</reference>
<comment type="caution">
    <text evidence="1">The sequence shown here is derived from an EMBL/GenBank/DDBJ whole genome shotgun (WGS) entry which is preliminary data.</text>
</comment>
<dbReference type="Proteomes" id="UP000499080">
    <property type="component" value="Unassembled WGS sequence"/>
</dbReference>
<protein>
    <submittedName>
        <fullName evidence="1">Uncharacterized protein</fullName>
    </submittedName>
</protein>
<sequence length="116" mass="13449">MYATTRQAERLVFQLYPFHAHKTEALQRPAHGAFHPHANVTHQTSGLVVMSARQLYPIQPLFTLVTSQRKVESVHIDQMNEPNHKSLGSLYPFRRMRSRPTHRSNLFLDMTIAIML</sequence>
<organism evidence="1 2">
    <name type="scientific">Araneus ventricosus</name>
    <name type="common">Orbweaver spider</name>
    <name type="synonym">Epeira ventricosa</name>
    <dbReference type="NCBI Taxonomy" id="182803"/>
    <lineage>
        <taxon>Eukaryota</taxon>
        <taxon>Metazoa</taxon>
        <taxon>Ecdysozoa</taxon>
        <taxon>Arthropoda</taxon>
        <taxon>Chelicerata</taxon>
        <taxon>Arachnida</taxon>
        <taxon>Araneae</taxon>
        <taxon>Araneomorphae</taxon>
        <taxon>Entelegynae</taxon>
        <taxon>Araneoidea</taxon>
        <taxon>Araneidae</taxon>
        <taxon>Araneus</taxon>
    </lineage>
</organism>
<dbReference type="AlphaFoldDB" id="A0A4Y2LHT8"/>